<evidence type="ECO:0000313" key="3">
    <source>
        <dbReference type="Proteomes" id="UP000650511"/>
    </source>
</evidence>
<dbReference type="SUPFAM" id="SSF89360">
    <property type="entry name" value="HesB-like domain"/>
    <property type="match status" value="1"/>
</dbReference>
<sequence length="116" mass="12443">MSADTVESSIVLTETAAEKVRSFLADQPDVDDVALRVAVQAGGCAGFRYALFFDDRQLDGDVEEQQHGIRIRMDKMSTPYLAGAVIDWKESLEASGFSIENPNASGSCACGDSATF</sequence>
<dbReference type="EMBL" id="BMHA01000008">
    <property type="protein sequence ID" value="GGI07201.1"/>
    <property type="molecule type" value="Genomic_DNA"/>
</dbReference>
<reference evidence="2" key="2">
    <citation type="submission" date="2020-09" db="EMBL/GenBank/DDBJ databases">
        <authorList>
            <person name="Sun Q."/>
            <person name="Zhou Y."/>
        </authorList>
    </citation>
    <scope>NUCLEOTIDE SEQUENCE</scope>
    <source>
        <strain evidence="2">CGMCC 1.14988</strain>
    </source>
</reference>
<dbReference type="OrthoDB" id="9801228at2"/>
<reference evidence="2" key="1">
    <citation type="journal article" date="2014" name="Int. J. Syst. Evol. Microbiol.">
        <title>Complete genome sequence of Corynebacterium casei LMG S-19264T (=DSM 44701T), isolated from a smear-ripened cheese.</title>
        <authorList>
            <consortium name="US DOE Joint Genome Institute (JGI-PGF)"/>
            <person name="Walter F."/>
            <person name="Albersmeier A."/>
            <person name="Kalinowski J."/>
            <person name="Ruckert C."/>
        </authorList>
    </citation>
    <scope>NUCLEOTIDE SEQUENCE</scope>
    <source>
        <strain evidence="2">CGMCC 1.14988</strain>
    </source>
</reference>
<proteinExistence type="predicted"/>
<dbReference type="Proteomes" id="UP000650511">
    <property type="component" value="Unassembled WGS sequence"/>
</dbReference>
<evidence type="ECO:0000259" key="1">
    <source>
        <dbReference type="Pfam" id="PF01521"/>
    </source>
</evidence>
<dbReference type="PANTHER" id="PTHR43011:SF1">
    <property type="entry name" value="IRON-SULFUR CLUSTER ASSEMBLY 2 HOMOLOG, MITOCHONDRIAL"/>
    <property type="match status" value="1"/>
</dbReference>
<dbReference type="GO" id="GO:0016226">
    <property type="term" value="P:iron-sulfur cluster assembly"/>
    <property type="evidence" value="ECO:0007669"/>
    <property type="project" value="InterPro"/>
</dbReference>
<dbReference type="GO" id="GO:0051539">
    <property type="term" value="F:4 iron, 4 sulfur cluster binding"/>
    <property type="evidence" value="ECO:0007669"/>
    <property type="project" value="TreeGrafter"/>
</dbReference>
<dbReference type="PANTHER" id="PTHR43011">
    <property type="entry name" value="IRON-SULFUR CLUSTER ASSEMBLY 2 HOMOLOG, MITOCHONDRIAL"/>
    <property type="match status" value="1"/>
</dbReference>
<dbReference type="GO" id="GO:0005506">
    <property type="term" value="F:iron ion binding"/>
    <property type="evidence" value="ECO:0007669"/>
    <property type="project" value="TreeGrafter"/>
</dbReference>
<dbReference type="RefSeq" id="WP_130649983.1">
    <property type="nucleotide sequence ID" value="NZ_BMHA01000008.1"/>
</dbReference>
<evidence type="ECO:0000313" key="2">
    <source>
        <dbReference type="EMBL" id="GGI07201.1"/>
    </source>
</evidence>
<dbReference type="Gene3D" id="2.60.300.12">
    <property type="entry name" value="HesB-like domain"/>
    <property type="match status" value="1"/>
</dbReference>
<protein>
    <recommendedName>
        <fullName evidence="1">Core domain-containing protein</fullName>
    </recommendedName>
</protein>
<dbReference type="InterPro" id="IPR035903">
    <property type="entry name" value="HesB-like_dom_sf"/>
</dbReference>
<gene>
    <name evidence="2" type="ORF">GCM10011354_22900</name>
</gene>
<organism evidence="2 3">
    <name type="scientific">Egicoccus halophilus</name>
    <dbReference type="NCBI Taxonomy" id="1670830"/>
    <lineage>
        <taxon>Bacteria</taxon>
        <taxon>Bacillati</taxon>
        <taxon>Actinomycetota</taxon>
        <taxon>Nitriliruptoria</taxon>
        <taxon>Egicoccales</taxon>
        <taxon>Egicoccaceae</taxon>
        <taxon>Egicoccus</taxon>
    </lineage>
</organism>
<feature type="domain" description="Core" evidence="1">
    <location>
        <begin position="10"/>
        <end position="112"/>
    </location>
</feature>
<keyword evidence="3" id="KW-1185">Reference proteome</keyword>
<comment type="caution">
    <text evidence="2">The sequence shown here is derived from an EMBL/GenBank/DDBJ whole genome shotgun (WGS) entry which is preliminary data.</text>
</comment>
<accession>A0A8J3A970</accession>
<dbReference type="GO" id="GO:0051537">
    <property type="term" value="F:2 iron, 2 sulfur cluster binding"/>
    <property type="evidence" value="ECO:0007669"/>
    <property type="project" value="TreeGrafter"/>
</dbReference>
<dbReference type="InterPro" id="IPR016092">
    <property type="entry name" value="ATAP"/>
</dbReference>
<name>A0A8J3A970_9ACTN</name>
<dbReference type="Pfam" id="PF01521">
    <property type="entry name" value="Fe-S_biosyn"/>
    <property type="match status" value="1"/>
</dbReference>
<dbReference type="NCBIfam" id="TIGR00049">
    <property type="entry name" value="iron-sulfur cluster assembly accessory protein"/>
    <property type="match status" value="1"/>
</dbReference>
<dbReference type="AlphaFoldDB" id="A0A8J3A970"/>
<dbReference type="InterPro" id="IPR000361">
    <property type="entry name" value="ATAP_core_dom"/>
</dbReference>